<proteinExistence type="inferred from homology"/>
<evidence type="ECO:0000256" key="3">
    <source>
        <dbReference type="ARBA" id="ARBA00022737"/>
    </source>
</evidence>
<dbReference type="InterPro" id="IPR035642">
    <property type="entry name" value="MraZ_N"/>
</dbReference>
<name>A0A1F7X4U7_9BACT</name>
<dbReference type="InterPro" id="IPR038619">
    <property type="entry name" value="MraZ_sf"/>
</dbReference>
<keyword evidence="6 7" id="KW-0804">Transcription</keyword>
<dbReference type="CDD" id="cd16320">
    <property type="entry name" value="MraZ_N"/>
    <property type="match status" value="1"/>
</dbReference>
<dbReference type="PANTHER" id="PTHR34701:SF1">
    <property type="entry name" value="TRANSCRIPTIONAL REGULATOR MRAZ"/>
    <property type="match status" value="1"/>
</dbReference>
<dbReference type="Pfam" id="PF02381">
    <property type="entry name" value="MraZ"/>
    <property type="match status" value="1"/>
</dbReference>
<evidence type="ECO:0000256" key="1">
    <source>
        <dbReference type="ARBA" id="ARBA00013860"/>
    </source>
</evidence>
<organism evidence="9 10">
    <name type="scientific">Candidatus Woesebacteria bacterium RBG_13_46_13</name>
    <dbReference type="NCBI Taxonomy" id="1802479"/>
    <lineage>
        <taxon>Bacteria</taxon>
        <taxon>Candidatus Woeseibacteriota</taxon>
    </lineage>
</organism>
<dbReference type="Gene3D" id="3.40.1550.20">
    <property type="entry name" value="Transcriptional regulator MraZ domain"/>
    <property type="match status" value="1"/>
</dbReference>
<comment type="similarity">
    <text evidence="7">Belongs to the MraZ family.</text>
</comment>
<dbReference type="InterPro" id="IPR037914">
    <property type="entry name" value="SpoVT-AbrB_sf"/>
</dbReference>
<evidence type="ECO:0000256" key="4">
    <source>
        <dbReference type="ARBA" id="ARBA00023015"/>
    </source>
</evidence>
<evidence type="ECO:0000256" key="2">
    <source>
        <dbReference type="ARBA" id="ARBA00022490"/>
    </source>
</evidence>
<dbReference type="EMBL" id="MGFR01000003">
    <property type="protein sequence ID" value="OGM09739.1"/>
    <property type="molecule type" value="Genomic_DNA"/>
</dbReference>
<dbReference type="AlphaFoldDB" id="A0A1F7X4U7"/>
<dbReference type="SUPFAM" id="SSF89447">
    <property type="entry name" value="AbrB/MazE/MraZ-like"/>
    <property type="match status" value="1"/>
</dbReference>
<dbReference type="PANTHER" id="PTHR34701">
    <property type="entry name" value="TRANSCRIPTIONAL REGULATOR MRAZ"/>
    <property type="match status" value="1"/>
</dbReference>
<keyword evidence="2 7" id="KW-0963">Cytoplasm</keyword>
<evidence type="ECO:0000256" key="7">
    <source>
        <dbReference type="HAMAP-Rule" id="MF_01008"/>
    </source>
</evidence>
<dbReference type="GO" id="GO:0009295">
    <property type="term" value="C:nucleoid"/>
    <property type="evidence" value="ECO:0007669"/>
    <property type="project" value="UniProtKB-SubCell"/>
</dbReference>
<dbReference type="InterPro" id="IPR007159">
    <property type="entry name" value="SpoVT-AbrB_dom"/>
</dbReference>
<dbReference type="STRING" id="1802479.A2Y68_03920"/>
<keyword evidence="3" id="KW-0677">Repeat</keyword>
<evidence type="ECO:0000313" key="9">
    <source>
        <dbReference type="EMBL" id="OGM09739.1"/>
    </source>
</evidence>
<dbReference type="GO" id="GO:0005737">
    <property type="term" value="C:cytoplasm"/>
    <property type="evidence" value="ECO:0007669"/>
    <property type="project" value="UniProtKB-UniRule"/>
</dbReference>
<evidence type="ECO:0000259" key="8">
    <source>
        <dbReference type="PROSITE" id="PS51740"/>
    </source>
</evidence>
<evidence type="ECO:0000256" key="5">
    <source>
        <dbReference type="ARBA" id="ARBA00023125"/>
    </source>
</evidence>
<comment type="caution">
    <text evidence="9">The sequence shown here is derived from an EMBL/GenBank/DDBJ whole genome shotgun (WGS) entry which is preliminary data.</text>
</comment>
<evidence type="ECO:0000256" key="6">
    <source>
        <dbReference type="ARBA" id="ARBA00023163"/>
    </source>
</evidence>
<protein>
    <recommendedName>
        <fullName evidence="1 7">Transcriptional regulator MraZ</fullName>
    </recommendedName>
</protein>
<dbReference type="HAMAP" id="MF_01008">
    <property type="entry name" value="MraZ"/>
    <property type="match status" value="1"/>
</dbReference>
<keyword evidence="4 7" id="KW-0805">Transcription regulation</keyword>
<feature type="domain" description="SpoVT-AbrB" evidence="8">
    <location>
        <begin position="77"/>
        <end position="120"/>
    </location>
</feature>
<dbReference type="Proteomes" id="UP000176778">
    <property type="component" value="Unassembled WGS sequence"/>
</dbReference>
<dbReference type="InterPro" id="IPR020603">
    <property type="entry name" value="MraZ_dom"/>
</dbReference>
<dbReference type="GO" id="GO:0003700">
    <property type="term" value="F:DNA-binding transcription factor activity"/>
    <property type="evidence" value="ECO:0007669"/>
    <property type="project" value="UniProtKB-UniRule"/>
</dbReference>
<accession>A0A1F7X4U7</accession>
<dbReference type="InterPro" id="IPR035644">
    <property type="entry name" value="MraZ_C"/>
</dbReference>
<reference evidence="9 10" key="1">
    <citation type="journal article" date="2016" name="Nat. Commun.">
        <title>Thousands of microbial genomes shed light on interconnected biogeochemical processes in an aquifer system.</title>
        <authorList>
            <person name="Anantharaman K."/>
            <person name="Brown C.T."/>
            <person name="Hug L.A."/>
            <person name="Sharon I."/>
            <person name="Castelle C.J."/>
            <person name="Probst A.J."/>
            <person name="Thomas B.C."/>
            <person name="Singh A."/>
            <person name="Wilkins M.J."/>
            <person name="Karaoz U."/>
            <person name="Brodie E.L."/>
            <person name="Williams K.H."/>
            <person name="Hubbard S.S."/>
            <person name="Banfield J.F."/>
        </authorList>
    </citation>
    <scope>NUCLEOTIDE SEQUENCE [LARGE SCALE GENOMIC DNA]</scope>
</reference>
<dbReference type="PROSITE" id="PS51740">
    <property type="entry name" value="SPOVT_ABRB"/>
    <property type="match status" value="1"/>
</dbReference>
<sequence>MLLGSYFGILSPKRRTAVPKKFLEDLGEKLIIAKWYEECLVVVSEKYWEALLERISPKGSTVTEPVRDTDRFILGSAYELIPDSQGRIVIPANLVSYAGLSARLTFLGLGDRVEIWNEAKWAAREKYISAHSAQLIEKLAQKNGKS</sequence>
<comment type="subunit">
    <text evidence="7">Forms oligomers.</text>
</comment>
<evidence type="ECO:0000313" key="10">
    <source>
        <dbReference type="Proteomes" id="UP000176778"/>
    </source>
</evidence>
<comment type="subcellular location">
    <subcellularLocation>
        <location evidence="7">Cytoplasm</location>
        <location evidence="7">Nucleoid</location>
    </subcellularLocation>
</comment>
<dbReference type="CDD" id="cd16321">
    <property type="entry name" value="MraZ_C"/>
    <property type="match status" value="1"/>
</dbReference>
<keyword evidence="5 7" id="KW-0238">DNA-binding</keyword>
<dbReference type="GO" id="GO:0000976">
    <property type="term" value="F:transcription cis-regulatory region binding"/>
    <property type="evidence" value="ECO:0007669"/>
    <property type="project" value="TreeGrafter"/>
</dbReference>
<dbReference type="InterPro" id="IPR003444">
    <property type="entry name" value="MraZ"/>
</dbReference>
<gene>
    <name evidence="7" type="primary">mraZ</name>
    <name evidence="9" type="ORF">A2Y68_03920</name>
</gene>
<dbReference type="GO" id="GO:2000143">
    <property type="term" value="P:negative regulation of DNA-templated transcription initiation"/>
    <property type="evidence" value="ECO:0007669"/>
    <property type="project" value="TreeGrafter"/>
</dbReference>